<organism evidence="1 2">
    <name type="scientific">Chengkuizengella marina</name>
    <dbReference type="NCBI Taxonomy" id="2507566"/>
    <lineage>
        <taxon>Bacteria</taxon>
        <taxon>Bacillati</taxon>
        <taxon>Bacillota</taxon>
        <taxon>Bacilli</taxon>
        <taxon>Bacillales</taxon>
        <taxon>Paenibacillaceae</taxon>
        <taxon>Chengkuizengella</taxon>
    </lineage>
</organism>
<dbReference type="Pfam" id="PF20765">
    <property type="entry name" value="Phage_tail_terminator_8"/>
    <property type="match status" value="1"/>
</dbReference>
<keyword evidence="2" id="KW-1185">Reference proteome</keyword>
<dbReference type="Proteomes" id="UP000448943">
    <property type="component" value="Unassembled WGS sequence"/>
</dbReference>
<dbReference type="EMBL" id="SIJB01000055">
    <property type="protein sequence ID" value="NBI31037.1"/>
    <property type="molecule type" value="Genomic_DNA"/>
</dbReference>
<name>A0A6N9Q838_9BACL</name>
<gene>
    <name evidence="1" type="ORF">ERL59_18985</name>
</gene>
<comment type="caution">
    <text evidence="1">The sequence shown here is derived from an EMBL/GenBank/DDBJ whole genome shotgun (WGS) entry which is preliminary data.</text>
</comment>
<accession>A0A6N9Q838</accession>
<dbReference type="AlphaFoldDB" id="A0A6N9Q838"/>
<sequence length="136" mass="16246">MINKAINDKIKSEFKGIKLQSSDVEEGFERPSFFVSLETNETETFLFNRLRDITCRILFFPSDRYRFKEEAYNVQDRLELLFGLNIEVEDRTITLNSVNTDIIDKVVHFSFSFDFYEEIDQQEKQGDIMQELKYNE</sequence>
<proteinExistence type="predicted"/>
<protein>
    <submittedName>
        <fullName evidence="1">Uncharacterized protein</fullName>
    </submittedName>
</protein>
<evidence type="ECO:0000313" key="2">
    <source>
        <dbReference type="Proteomes" id="UP000448943"/>
    </source>
</evidence>
<dbReference type="InterPro" id="IPR049254">
    <property type="entry name" value="Phage_tail_terminator"/>
</dbReference>
<evidence type="ECO:0000313" key="1">
    <source>
        <dbReference type="EMBL" id="NBI31037.1"/>
    </source>
</evidence>
<reference evidence="1 2" key="1">
    <citation type="submission" date="2019-01" db="EMBL/GenBank/DDBJ databases">
        <title>Chengkuizengella sp. nov., isolated from deep-sea sediment of East Pacific Ocean.</title>
        <authorList>
            <person name="Yang J."/>
            <person name="Lai Q."/>
            <person name="Shao Z."/>
        </authorList>
    </citation>
    <scope>NUCLEOTIDE SEQUENCE [LARGE SCALE GENOMIC DNA]</scope>
    <source>
        <strain evidence="1 2">YPA3-1-1</strain>
    </source>
</reference>